<dbReference type="SUPFAM" id="SSF141072">
    <property type="entry name" value="CalX-like"/>
    <property type="match status" value="1"/>
</dbReference>
<dbReference type="RefSeq" id="WP_231003654.1">
    <property type="nucleotide sequence ID" value="NZ_JAJNEC010000004.1"/>
</dbReference>
<dbReference type="Proteomes" id="UP001199816">
    <property type="component" value="Unassembled WGS sequence"/>
</dbReference>
<evidence type="ECO:0000313" key="3">
    <source>
        <dbReference type="Proteomes" id="UP001199816"/>
    </source>
</evidence>
<name>A0ABS8PN89_9BACT</name>
<sequence>MKQRKLLFLISIMVLGIAACSKDATHPFDTRFIHIMENDASEVTVSDKANAVGTYNVYLSSRQFFDTVVVTYKVTAGNGLVEGVDYTLLNTGNELRFLPGIYDMPVRIKWMPNPVDTLRKNTLAIELVSNNKGIHLGLPGPDAKQKIVTITKIP</sequence>
<evidence type="ECO:0000313" key="2">
    <source>
        <dbReference type="EMBL" id="MCD2422555.1"/>
    </source>
</evidence>
<comment type="caution">
    <text evidence="2">The sequence shown here is derived from an EMBL/GenBank/DDBJ whole genome shotgun (WGS) entry which is preliminary data.</text>
</comment>
<feature type="chain" id="PRO_5047331491" description="DUF4843 domain-containing protein" evidence="1">
    <location>
        <begin position="22"/>
        <end position="154"/>
    </location>
</feature>
<protein>
    <recommendedName>
        <fullName evidence="4">DUF4843 domain-containing protein</fullName>
    </recommendedName>
</protein>
<dbReference type="PROSITE" id="PS51257">
    <property type="entry name" value="PROKAR_LIPOPROTEIN"/>
    <property type="match status" value="1"/>
</dbReference>
<proteinExistence type="predicted"/>
<evidence type="ECO:0000256" key="1">
    <source>
        <dbReference type="SAM" id="SignalP"/>
    </source>
</evidence>
<dbReference type="EMBL" id="JAJNEC010000004">
    <property type="protein sequence ID" value="MCD2422555.1"/>
    <property type="molecule type" value="Genomic_DNA"/>
</dbReference>
<dbReference type="InterPro" id="IPR038081">
    <property type="entry name" value="CalX-like_sf"/>
</dbReference>
<reference evidence="2 3" key="1">
    <citation type="submission" date="2021-11" db="EMBL/GenBank/DDBJ databases">
        <title>Genomic of Niabella pedocola.</title>
        <authorList>
            <person name="Wu T."/>
        </authorList>
    </citation>
    <scope>NUCLEOTIDE SEQUENCE [LARGE SCALE GENOMIC DNA]</scope>
    <source>
        <strain evidence="2 3">JCM 31011</strain>
    </source>
</reference>
<evidence type="ECO:0008006" key="4">
    <source>
        <dbReference type="Google" id="ProtNLM"/>
    </source>
</evidence>
<organism evidence="2 3">
    <name type="scientific">Niabella pedocola</name>
    <dbReference type="NCBI Taxonomy" id="1752077"/>
    <lineage>
        <taxon>Bacteria</taxon>
        <taxon>Pseudomonadati</taxon>
        <taxon>Bacteroidota</taxon>
        <taxon>Chitinophagia</taxon>
        <taxon>Chitinophagales</taxon>
        <taxon>Chitinophagaceae</taxon>
        <taxon>Niabella</taxon>
    </lineage>
</organism>
<feature type="signal peptide" evidence="1">
    <location>
        <begin position="1"/>
        <end position="21"/>
    </location>
</feature>
<keyword evidence="3" id="KW-1185">Reference proteome</keyword>
<keyword evidence="1" id="KW-0732">Signal</keyword>
<accession>A0ABS8PN89</accession>
<gene>
    <name evidence="2" type="ORF">LQ567_07250</name>
</gene>